<evidence type="ECO:0000259" key="14">
    <source>
        <dbReference type="Pfam" id="PF22776"/>
    </source>
</evidence>
<feature type="transmembrane region" description="Helical" evidence="12">
    <location>
        <begin position="226"/>
        <end position="250"/>
    </location>
</feature>
<name>A0A512M828_9BACT</name>
<evidence type="ECO:0000256" key="11">
    <source>
        <dbReference type="ARBA" id="ARBA00023136"/>
    </source>
</evidence>
<accession>A0A512M828</accession>
<dbReference type="PANTHER" id="PTHR30540">
    <property type="entry name" value="OSMOTIC STRESS POTASSIUM TRANSPORTER"/>
    <property type="match status" value="1"/>
</dbReference>
<dbReference type="EMBL" id="BKAG01000013">
    <property type="protein sequence ID" value="GEP42893.1"/>
    <property type="molecule type" value="Genomic_DNA"/>
</dbReference>
<comment type="function">
    <text evidence="12">Transport of potassium into the cell. Likely operates as a K(+):H(+) symporter.</text>
</comment>
<evidence type="ECO:0000256" key="2">
    <source>
        <dbReference type="ARBA" id="ARBA00007019"/>
    </source>
</evidence>
<evidence type="ECO:0000256" key="1">
    <source>
        <dbReference type="ARBA" id="ARBA00004141"/>
    </source>
</evidence>
<dbReference type="HAMAP" id="MF_01522">
    <property type="entry name" value="Kup"/>
    <property type="match status" value="1"/>
</dbReference>
<keyword evidence="16" id="KW-1185">Reference proteome</keyword>
<keyword evidence="7 12" id="KW-0769">Symport</keyword>
<proteinExistence type="inferred from homology"/>
<evidence type="ECO:0000256" key="6">
    <source>
        <dbReference type="ARBA" id="ARBA00022692"/>
    </source>
</evidence>
<feature type="transmembrane region" description="Helical" evidence="12">
    <location>
        <begin position="448"/>
        <end position="466"/>
    </location>
</feature>
<evidence type="ECO:0000256" key="7">
    <source>
        <dbReference type="ARBA" id="ARBA00022847"/>
    </source>
</evidence>
<feature type="transmembrane region" description="Helical" evidence="12">
    <location>
        <begin position="422"/>
        <end position="442"/>
    </location>
</feature>
<evidence type="ECO:0000313" key="16">
    <source>
        <dbReference type="Proteomes" id="UP000321577"/>
    </source>
</evidence>
<dbReference type="OrthoDB" id="9805577at2"/>
<keyword evidence="6 12" id="KW-0812">Transmembrane</keyword>
<keyword evidence="10 12" id="KW-0406">Ion transport</keyword>
<dbReference type="RefSeq" id="WP_146850479.1">
    <property type="nucleotide sequence ID" value="NZ_BKAG01000013.1"/>
</dbReference>
<keyword evidence="4 12" id="KW-1003">Cell membrane</keyword>
<evidence type="ECO:0000256" key="10">
    <source>
        <dbReference type="ARBA" id="ARBA00023065"/>
    </source>
</evidence>
<keyword evidence="5 12" id="KW-0633">Potassium transport</keyword>
<evidence type="ECO:0000256" key="4">
    <source>
        <dbReference type="ARBA" id="ARBA00022475"/>
    </source>
</evidence>
<feature type="transmembrane region" description="Helical" evidence="12">
    <location>
        <begin position="271"/>
        <end position="290"/>
    </location>
</feature>
<feature type="transmembrane region" description="Helical" evidence="12">
    <location>
        <begin position="55"/>
        <end position="77"/>
    </location>
</feature>
<dbReference type="GO" id="GO:0015079">
    <property type="term" value="F:potassium ion transmembrane transporter activity"/>
    <property type="evidence" value="ECO:0007669"/>
    <property type="project" value="UniProtKB-UniRule"/>
</dbReference>
<protein>
    <recommendedName>
        <fullName evidence="12">Probable potassium transport system protein Kup</fullName>
    </recommendedName>
</protein>
<feature type="transmembrane region" description="Helical" evidence="12">
    <location>
        <begin position="166"/>
        <end position="186"/>
    </location>
</feature>
<feature type="transmembrane region" description="Helical" evidence="12">
    <location>
        <begin position="388"/>
        <end position="410"/>
    </location>
</feature>
<comment type="catalytic activity">
    <reaction evidence="12">
        <text>K(+)(in) + H(+)(in) = K(+)(out) + H(+)(out)</text>
        <dbReference type="Rhea" id="RHEA:28490"/>
        <dbReference type="ChEBI" id="CHEBI:15378"/>
        <dbReference type="ChEBI" id="CHEBI:29103"/>
    </reaction>
</comment>
<comment type="similarity">
    <text evidence="2 12">Belongs to the HAK/KUP transporter (TC 2.A.72) family.</text>
</comment>
<feature type="transmembrane region" description="Helical" evidence="12">
    <location>
        <begin position="310"/>
        <end position="341"/>
    </location>
</feature>
<feature type="domain" description="K+ potassium transporter C-terminal" evidence="14">
    <location>
        <begin position="499"/>
        <end position="647"/>
    </location>
</feature>
<reference evidence="15 16" key="1">
    <citation type="submission" date="2019-07" db="EMBL/GenBank/DDBJ databases">
        <title>Whole genome shotgun sequence of Brevifollis gellanilyticus NBRC 108608.</title>
        <authorList>
            <person name="Hosoyama A."/>
            <person name="Uohara A."/>
            <person name="Ohji S."/>
            <person name="Ichikawa N."/>
        </authorList>
    </citation>
    <scope>NUCLEOTIDE SEQUENCE [LARGE SCALE GENOMIC DNA]</scope>
    <source>
        <strain evidence="15 16">NBRC 108608</strain>
    </source>
</reference>
<dbReference type="PANTHER" id="PTHR30540:SF79">
    <property type="entry name" value="LOW AFFINITY POTASSIUM TRANSPORT SYSTEM PROTEIN KUP"/>
    <property type="match status" value="1"/>
</dbReference>
<dbReference type="InterPro" id="IPR023051">
    <property type="entry name" value="Kup"/>
</dbReference>
<organism evidence="15 16">
    <name type="scientific">Brevifollis gellanilyticus</name>
    <dbReference type="NCBI Taxonomy" id="748831"/>
    <lineage>
        <taxon>Bacteria</taxon>
        <taxon>Pseudomonadati</taxon>
        <taxon>Verrucomicrobiota</taxon>
        <taxon>Verrucomicrobiia</taxon>
        <taxon>Verrucomicrobiales</taxon>
        <taxon>Verrucomicrobiaceae</taxon>
    </lineage>
</organism>
<feature type="transmembrane region" description="Helical" evidence="12">
    <location>
        <begin position="12"/>
        <end position="35"/>
    </location>
</feature>
<dbReference type="InterPro" id="IPR053952">
    <property type="entry name" value="K_trans_C"/>
</dbReference>
<dbReference type="Pfam" id="PF22776">
    <property type="entry name" value="K_trans_C"/>
    <property type="match status" value="1"/>
</dbReference>
<dbReference type="Proteomes" id="UP000321577">
    <property type="component" value="Unassembled WGS sequence"/>
</dbReference>
<comment type="subcellular location">
    <subcellularLocation>
        <location evidence="12">Cell membrane</location>
        <topology evidence="12">Multi-pass membrane protein</topology>
    </subcellularLocation>
    <subcellularLocation>
        <location evidence="1">Membrane</location>
        <topology evidence="1">Multi-pass membrane protein</topology>
    </subcellularLocation>
</comment>
<keyword evidence="8 12" id="KW-0630">Potassium</keyword>
<keyword evidence="3 12" id="KW-0813">Transport</keyword>
<evidence type="ECO:0000256" key="9">
    <source>
        <dbReference type="ARBA" id="ARBA00022989"/>
    </source>
</evidence>
<dbReference type="Pfam" id="PF02705">
    <property type="entry name" value="K_trans"/>
    <property type="match status" value="1"/>
</dbReference>
<dbReference type="GO" id="GO:0015293">
    <property type="term" value="F:symporter activity"/>
    <property type="evidence" value="ECO:0007669"/>
    <property type="project" value="UniProtKB-UniRule"/>
</dbReference>
<feature type="transmembrane region" description="Helical" evidence="12">
    <location>
        <begin position="362"/>
        <end position="382"/>
    </location>
</feature>
<evidence type="ECO:0000256" key="8">
    <source>
        <dbReference type="ARBA" id="ARBA00022958"/>
    </source>
</evidence>
<keyword evidence="9 12" id="KW-1133">Transmembrane helix</keyword>
<dbReference type="AlphaFoldDB" id="A0A512M828"/>
<comment type="caution">
    <text evidence="15">The sequence shown here is derived from an EMBL/GenBank/DDBJ whole genome shotgun (WGS) entry which is preliminary data.</text>
</comment>
<evidence type="ECO:0000256" key="3">
    <source>
        <dbReference type="ARBA" id="ARBA00022448"/>
    </source>
</evidence>
<dbReference type="InterPro" id="IPR003855">
    <property type="entry name" value="K+_transporter"/>
</dbReference>
<evidence type="ECO:0000259" key="13">
    <source>
        <dbReference type="Pfam" id="PF02705"/>
    </source>
</evidence>
<dbReference type="GO" id="GO:0005886">
    <property type="term" value="C:plasma membrane"/>
    <property type="evidence" value="ECO:0007669"/>
    <property type="project" value="UniProtKB-SubCell"/>
</dbReference>
<gene>
    <name evidence="15" type="primary">kup_1</name>
    <name evidence="12" type="synonym">kup</name>
    <name evidence="15" type="ORF">BGE01nite_21840</name>
</gene>
<feature type="domain" description="K+ potassium transporter integral membrane" evidence="13">
    <location>
        <begin position="18"/>
        <end position="487"/>
    </location>
</feature>
<feature type="transmembrane region" description="Helical" evidence="12">
    <location>
        <begin position="193"/>
        <end position="214"/>
    </location>
</feature>
<sequence length="647" mass="70387">MNDSDKPGLHKLSTSTLVIAALGVVFGDIGTSPIYTLKECFSPHSPHHIAATHAHILGVVSLVLWALILLVCIKYLVFVLRADNKGEGGVLSLMALAAHGLSEASKRRAVIVLLGLFGAALLFGDGIITPAISVLSAVEGLKDGGLLGHAPADLHAATAWEHHTQWLIVIITVGILIGLFSVQFLGTARVGRFFGPITALWFVSLAALGVPHLLRGPEILAAFNPWHGWHFLMTGGHEGFVILGSVFLAVTGGEALYADMGHFGASPIRRAWFTLVLPALALNYLGQGAMLMHEPELAHAPFFQMAPSWAALPLVLLATAATVIASQALITGTYSLTLSAVQLGYLPRISIRHTSEHARGQIYIPLVNWLLMVACLALVLVFRTSSNLAAAYGVAVTMTMLITTILFYFAARSLWQWSIAKALLLCSLFGLIELAFLSANLLKFFDGGWLPIVVGIILFLLMTTWATGRRLVRARMDESALSQEMLVTSLMRRQPITVPGTAVFMTSTSGRTPVALLHSLKHYHAIHQRVIFMTLVVEDEPWVPPSRRVLVESLGEGFWRVTGRYGFMQKPDVPRLLRQCAAHHLEVAAETTTFFLGREIILPSSKPGMARWRGKMFALASRLAEQPATYFQIPVGRVIELGQQVEI</sequence>
<dbReference type="InterPro" id="IPR053951">
    <property type="entry name" value="K_trans_N"/>
</dbReference>
<evidence type="ECO:0000256" key="12">
    <source>
        <dbReference type="HAMAP-Rule" id="MF_01522"/>
    </source>
</evidence>
<feature type="transmembrane region" description="Helical" evidence="12">
    <location>
        <begin position="109"/>
        <end position="132"/>
    </location>
</feature>
<evidence type="ECO:0000256" key="5">
    <source>
        <dbReference type="ARBA" id="ARBA00022538"/>
    </source>
</evidence>
<keyword evidence="11 12" id="KW-0472">Membrane</keyword>
<evidence type="ECO:0000313" key="15">
    <source>
        <dbReference type="EMBL" id="GEP42893.1"/>
    </source>
</evidence>